<dbReference type="GO" id="GO:0003677">
    <property type="term" value="F:DNA binding"/>
    <property type="evidence" value="ECO:0007669"/>
    <property type="project" value="InterPro"/>
</dbReference>
<keyword evidence="4" id="KW-1185">Reference proteome</keyword>
<evidence type="ECO:0000256" key="1">
    <source>
        <dbReference type="ARBA" id="ARBA00023242"/>
    </source>
</evidence>
<dbReference type="GeneID" id="27721593"/>
<reference evidence="3 4" key="1">
    <citation type="journal article" date="2014" name="Genome Announc.">
        <title>Draft genome sequence of the pathogenic fungus Scedosporium apiospermum.</title>
        <authorList>
            <person name="Vandeputte P."/>
            <person name="Ghamrawi S."/>
            <person name="Rechenmann M."/>
            <person name="Iltis A."/>
            <person name="Giraud S."/>
            <person name="Fleury M."/>
            <person name="Thornton C."/>
            <person name="Delhaes L."/>
            <person name="Meyer W."/>
            <person name="Papon N."/>
            <person name="Bouchara J.P."/>
        </authorList>
    </citation>
    <scope>NUCLEOTIDE SEQUENCE [LARGE SCALE GENOMIC DNA]</scope>
    <source>
        <strain evidence="3 4">IHEM 14462</strain>
    </source>
</reference>
<dbReference type="AlphaFoldDB" id="A0A084GCM9"/>
<protein>
    <recommendedName>
        <fullName evidence="2">Xylanolytic transcriptional activator regulatory domain-containing protein</fullName>
    </recommendedName>
</protein>
<dbReference type="GO" id="GO:0006351">
    <property type="term" value="P:DNA-templated transcription"/>
    <property type="evidence" value="ECO:0007669"/>
    <property type="project" value="InterPro"/>
</dbReference>
<dbReference type="Proteomes" id="UP000028545">
    <property type="component" value="Unassembled WGS sequence"/>
</dbReference>
<dbReference type="EMBL" id="JOWA01000086">
    <property type="protein sequence ID" value="KEZ45091.1"/>
    <property type="molecule type" value="Genomic_DNA"/>
</dbReference>
<keyword evidence="1" id="KW-0539">Nucleus</keyword>
<feature type="domain" description="Xylanolytic transcriptional activator regulatory" evidence="2">
    <location>
        <begin position="46"/>
        <end position="185"/>
    </location>
</feature>
<dbReference type="PANTHER" id="PTHR47425">
    <property type="entry name" value="FARB-RELATED"/>
    <property type="match status" value="1"/>
</dbReference>
<gene>
    <name evidence="3" type="ORF">SAPIO_CDS2521</name>
</gene>
<proteinExistence type="predicted"/>
<accession>A0A084GCM9</accession>
<dbReference type="OrthoDB" id="5121955at2759"/>
<evidence type="ECO:0000313" key="3">
    <source>
        <dbReference type="EMBL" id="KEZ45091.1"/>
    </source>
</evidence>
<dbReference type="KEGG" id="sapo:SAPIO_CDS2521"/>
<dbReference type="VEuPathDB" id="FungiDB:SAPIO_CDS2521"/>
<dbReference type="InterPro" id="IPR052761">
    <property type="entry name" value="Fungal_Detox/Toxin_TFs"/>
</dbReference>
<sequence>MNILSRRVSLIYLLRITCETIFESPILLESSFSLYLQIENNRDTFIKAYFDHVHPFAPVINRADFIRGYQSGDCSLFLLRAMLIPASLHVPVDVLSACGFASRSAAQEALFSKAKLLHDFAAEDDPLLMLQGSMILCVVILDHPSDRDFGYWFHNAIRLATKLDLRNRCVREDGSREVLKLRTRLLESTAAIKPLTEDDWETEDGSEASPGLLPMAMCQQKASLVAHCELGQIFGQCLTIVTNKPQQDLRQIMNRLDAWRESLAAKMHQSRHAAWREWAKERLRSAILELNTITMRVLTSGIPLQDFPISFITTITALLALQIESALDPAEKDIARSMARISISQTMLVLTQGKEIPALKRALPVFEEILANENLYLVPPNIPGQGPAQSQPQDHNMTDEYASPHTQVGVVSSQSEQCEDNPSFYGDFLGFDFLDEWQIGQLGFTGRC</sequence>
<name>A0A084GCM9_PSEDA</name>
<organism evidence="3 4">
    <name type="scientific">Pseudallescheria apiosperma</name>
    <name type="common">Scedosporium apiospermum</name>
    <dbReference type="NCBI Taxonomy" id="563466"/>
    <lineage>
        <taxon>Eukaryota</taxon>
        <taxon>Fungi</taxon>
        <taxon>Dikarya</taxon>
        <taxon>Ascomycota</taxon>
        <taxon>Pezizomycotina</taxon>
        <taxon>Sordariomycetes</taxon>
        <taxon>Hypocreomycetidae</taxon>
        <taxon>Microascales</taxon>
        <taxon>Microascaceae</taxon>
        <taxon>Scedosporium</taxon>
    </lineage>
</organism>
<dbReference type="HOGENOM" id="CLU_023926_1_1_1"/>
<comment type="caution">
    <text evidence="3">The sequence shown here is derived from an EMBL/GenBank/DDBJ whole genome shotgun (WGS) entry which is preliminary data.</text>
</comment>
<dbReference type="Pfam" id="PF04082">
    <property type="entry name" value="Fungal_trans"/>
    <property type="match status" value="1"/>
</dbReference>
<evidence type="ECO:0000313" key="4">
    <source>
        <dbReference type="Proteomes" id="UP000028545"/>
    </source>
</evidence>
<evidence type="ECO:0000259" key="2">
    <source>
        <dbReference type="Pfam" id="PF04082"/>
    </source>
</evidence>
<dbReference type="InterPro" id="IPR007219">
    <property type="entry name" value="XnlR_reg_dom"/>
</dbReference>
<dbReference type="CDD" id="cd12148">
    <property type="entry name" value="fungal_TF_MHR"/>
    <property type="match status" value="1"/>
</dbReference>
<dbReference type="GO" id="GO:0008270">
    <property type="term" value="F:zinc ion binding"/>
    <property type="evidence" value="ECO:0007669"/>
    <property type="project" value="InterPro"/>
</dbReference>
<dbReference type="RefSeq" id="XP_016644890.1">
    <property type="nucleotide sequence ID" value="XM_016785514.1"/>
</dbReference>
<dbReference type="PANTHER" id="PTHR47425:SF2">
    <property type="entry name" value="FARB-RELATED"/>
    <property type="match status" value="1"/>
</dbReference>
<dbReference type="OMA" id="DRWQMEQ"/>